<keyword evidence="7" id="KW-1185">Reference proteome</keyword>
<dbReference type="Pfam" id="PF00569">
    <property type="entry name" value="ZZ"/>
    <property type="match status" value="1"/>
</dbReference>
<dbReference type="RefSeq" id="XP_024680196.1">
    <property type="nucleotide sequence ID" value="XM_024825789.1"/>
</dbReference>
<organism evidence="6 7">
    <name type="scientific">Aspergillus novofumigatus (strain IBT 16806)</name>
    <dbReference type="NCBI Taxonomy" id="1392255"/>
    <lineage>
        <taxon>Eukaryota</taxon>
        <taxon>Fungi</taxon>
        <taxon>Dikarya</taxon>
        <taxon>Ascomycota</taxon>
        <taxon>Pezizomycotina</taxon>
        <taxon>Eurotiomycetes</taxon>
        <taxon>Eurotiomycetidae</taxon>
        <taxon>Eurotiales</taxon>
        <taxon>Aspergillaceae</taxon>
        <taxon>Aspergillus</taxon>
        <taxon>Aspergillus subgen. Fumigati</taxon>
    </lineage>
</organism>
<keyword evidence="3" id="KW-0862">Zinc</keyword>
<dbReference type="PANTHER" id="PTHR20930:SF0">
    <property type="entry name" value="PROTEIN ILRUN"/>
    <property type="match status" value="1"/>
</dbReference>
<evidence type="ECO:0000313" key="7">
    <source>
        <dbReference type="Proteomes" id="UP000234474"/>
    </source>
</evidence>
<accession>A0A2I1C1Z5</accession>
<evidence type="ECO:0000256" key="3">
    <source>
        <dbReference type="ARBA" id="ARBA00022833"/>
    </source>
</evidence>
<dbReference type="Gene3D" id="2.60.40.10">
    <property type="entry name" value="Immunoglobulins"/>
    <property type="match status" value="1"/>
</dbReference>
<evidence type="ECO:0000313" key="6">
    <source>
        <dbReference type="EMBL" id="PKX91601.1"/>
    </source>
</evidence>
<comment type="caution">
    <text evidence="6">The sequence shown here is derived from an EMBL/GenBank/DDBJ whole genome shotgun (WGS) entry which is preliminary data.</text>
</comment>
<dbReference type="CDD" id="cd02340">
    <property type="entry name" value="ZZ_NBR1_like"/>
    <property type="match status" value="1"/>
</dbReference>
<dbReference type="OrthoDB" id="661148at2759"/>
<keyword evidence="2" id="KW-0863">Zinc-finger</keyword>
<dbReference type="AlphaFoldDB" id="A0A2I1C1Z5"/>
<dbReference type="Gene3D" id="3.30.60.90">
    <property type="match status" value="3"/>
</dbReference>
<dbReference type="SMART" id="SM00291">
    <property type="entry name" value="ZnF_ZZ"/>
    <property type="match status" value="3"/>
</dbReference>
<proteinExistence type="predicted"/>
<feature type="region of interest" description="Disordered" evidence="4">
    <location>
        <begin position="270"/>
        <end position="307"/>
    </location>
</feature>
<feature type="domain" description="ZZ-type" evidence="5">
    <location>
        <begin position="313"/>
        <end position="357"/>
    </location>
</feature>
<dbReference type="InterPro" id="IPR000433">
    <property type="entry name" value="Znf_ZZ"/>
</dbReference>
<feature type="region of interest" description="Disordered" evidence="4">
    <location>
        <begin position="712"/>
        <end position="776"/>
    </location>
</feature>
<dbReference type="VEuPathDB" id="FungiDB:P174DRAFT_433044"/>
<dbReference type="CDD" id="cd14947">
    <property type="entry name" value="NBR1_like"/>
    <property type="match status" value="1"/>
</dbReference>
<dbReference type="OMA" id="NKHGHHP"/>
<name>A0A2I1C1Z5_ASPN1</name>
<dbReference type="InterPro" id="IPR041981">
    <property type="entry name" value="ZZZ3_ZZ"/>
</dbReference>
<dbReference type="EMBL" id="MSZS01000006">
    <property type="protein sequence ID" value="PKX91601.1"/>
    <property type="molecule type" value="Genomic_DNA"/>
</dbReference>
<evidence type="ECO:0000256" key="2">
    <source>
        <dbReference type="ARBA" id="ARBA00022771"/>
    </source>
</evidence>
<dbReference type="GO" id="GO:0008270">
    <property type="term" value="F:zinc ion binding"/>
    <property type="evidence" value="ECO:0007669"/>
    <property type="project" value="UniProtKB-KW"/>
</dbReference>
<dbReference type="InterPro" id="IPR032350">
    <property type="entry name" value="Nbr1_FW"/>
</dbReference>
<feature type="region of interest" description="Disordered" evidence="4">
    <location>
        <begin position="524"/>
        <end position="567"/>
    </location>
</feature>
<dbReference type="CDD" id="cd02249">
    <property type="entry name" value="ZZ"/>
    <property type="match status" value="1"/>
</dbReference>
<reference evidence="7" key="1">
    <citation type="journal article" date="2018" name="Proc. Natl. Acad. Sci. U.S.A.">
        <title>Linking secondary metabolites to gene clusters through genome sequencing of six diverse Aspergillus species.</title>
        <authorList>
            <person name="Kaerboelling I."/>
            <person name="Vesth T.C."/>
            <person name="Frisvad J.C."/>
            <person name="Nybo J.L."/>
            <person name="Theobald S."/>
            <person name="Kuo A."/>
            <person name="Bowyer P."/>
            <person name="Matsuda Y."/>
            <person name="Mondo S."/>
            <person name="Lyhne E.K."/>
            <person name="Kogle M.E."/>
            <person name="Clum A."/>
            <person name="Lipzen A."/>
            <person name="Salamov A."/>
            <person name="Ngan C.Y."/>
            <person name="Daum C."/>
            <person name="Chiniquy J."/>
            <person name="Barry K."/>
            <person name="LaButti K."/>
            <person name="Haridas S."/>
            <person name="Simmons B.A."/>
            <person name="Magnuson J.K."/>
            <person name="Mortensen U.H."/>
            <person name="Larsen T.O."/>
            <person name="Grigoriev I.V."/>
            <person name="Baker S.E."/>
            <person name="Andersen M.R."/>
        </authorList>
    </citation>
    <scope>NUCLEOTIDE SEQUENCE [LARGE SCALE GENOMIC DNA]</scope>
    <source>
        <strain evidence="7">IBT 16806</strain>
    </source>
</reference>
<keyword evidence="1" id="KW-0479">Metal-binding</keyword>
<dbReference type="Proteomes" id="UP000234474">
    <property type="component" value="Unassembled WGS sequence"/>
</dbReference>
<sequence>MATPIPPASPVGPGTLITIKVLYNDSTRRFKVPLRELGARVLPQKLRQLIGVPADSNVIFERYSDSAGCYVRLDSENLAVYKQLYRAAKAKLKLRIKATLVNEVNEPVSQPSLTENAPEEQGPARYSYLETVLSSPPPVMGAEVVPSGTSESVPDLLGALEKPASVGPQSVQWTKDNMAPAQPGYRDFVLNTDNVDVPIVSHRSPTGVFCIDCNNCGRSIPNEHYHCSICEDGDFDLCSQCVNSGVSCQSEDHWLIKRIVEDGIVTNSTTERVAPRKVEEPTESNKGSGTLPELADEKVPEPTPATAEKYPLQPVERICNACLKDFDETKMVTCTDCEDYDLCMTCLLKDAHGHHPAHRFELLHDRDFCLKSLVQSRCSPGRHHQHAAICDGCEKADIYSQRIIGVRHKCLACPDWDYCSECVGNAAQSHPGHRFAPLYEAISEPLQHHEVHYGIYCDGPLCKDKPFPATSLESALPTNPHNRTHPLLMLKTPVRGVTISNSVTENGLGGPVILAGDQVKRSTSAQANIPAEAEKSSEAPRGEEEGAVKQKEIVEPSPAPAEKAQSKVYEMPTTDPASSYQAFFIRDTVHDGTVMPPNKIFQQTWTLYNPGPLAWPAGSSVRFVGGDSMFNVDINRPMSLDAVSAAMESNQLLEPLEPGQSADFTVTLKAPSRVGTAISYWRLKLANGMPFGHRLWCDIQVRDYMAASTELEPVQEASRKPEQQAEAAPADGTERTGSQMIFPTLDKESPVGSSHQAMVAAPLTAPSVSNPSEQEVLEDVESLTLDDANTETGFLTDEEYDVLDASDQDYLEAQSQV</sequence>
<dbReference type="CDD" id="cd02341">
    <property type="entry name" value="ZZ_ZZZ3"/>
    <property type="match status" value="1"/>
</dbReference>
<feature type="compositionally biased region" description="Basic and acidic residues" evidence="4">
    <location>
        <begin position="532"/>
        <end position="554"/>
    </location>
</feature>
<dbReference type="PANTHER" id="PTHR20930">
    <property type="entry name" value="OVARIAN CARCINOMA ANTIGEN CA125-RELATED"/>
    <property type="match status" value="1"/>
</dbReference>
<feature type="domain" description="ZZ-type" evidence="5">
    <location>
        <begin position="384"/>
        <end position="432"/>
    </location>
</feature>
<dbReference type="Pfam" id="PF16158">
    <property type="entry name" value="N_BRCA1_IG"/>
    <property type="match status" value="1"/>
</dbReference>
<gene>
    <name evidence="6" type="ORF">P174DRAFT_433044</name>
</gene>
<dbReference type="SUPFAM" id="SSF57850">
    <property type="entry name" value="RING/U-box"/>
    <property type="match status" value="3"/>
</dbReference>
<dbReference type="GeneID" id="36533114"/>
<dbReference type="STRING" id="1392255.A0A2I1C1Z5"/>
<evidence type="ECO:0000259" key="5">
    <source>
        <dbReference type="SMART" id="SM00291"/>
    </source>
</evidence>
<protein>
    <submittedName>
        <fullName evidence="6">ZZ type zinc finger domain protein</fullName>
    </submittedName>
</protein>
<feature type="domain" description="ZZ-type" evidence="5">
    <location>
        <begin position="207"/>
        <end position="254"/>
    </location>
</feature>
<evidence type="ECO:0000256" key="4">
    <source>
        <dbReference type="SAM" id="MobiDB-lite"/>
    </source>
</evidence>
<evidence type="ECO:0000256" key="1">
    <source>
        <dbReference type="ARBA" id="ARBA00022723"/>
    </source>
</evidence>
<dbReference type="InterPro" id="IPR013783">
    <property type="entry name" value="Ig-like_fold"/>
</dbReference>
<dbReference type="InterPro" id="IPR043145">
    <property type="entry name" value="Znf_ZZ_sf"/>
</dbReference>